<evidence type="ECO:0000313" key="1">
    <source>
        <dbReference type="EMBL" id="KXN65362.1"/>
    </source>
</evidence>
<accession>A0A137NRL3</accession>
<dbReference type="AlphaFoldDB" id="A0A137NRL3"/>
<gene>
    <name evidence="1" type="ORF">CONCODRAFT_13062</name>
</gene>
<evidence type="ECO:0000313" key="2">
    <source>
        <dbReference type="Proteomes" id="UP000070444"/>
    </source>
</evidence>
<organism evidence="1 2">
    <name type="scientific">Conidiobolus coronatus (strain ATCC 28846 / CBS 209.66 / NRRL 28638)</name>
    <name type="common">Delacroixia coronata</name>
    <dbReference type="NCBI Taxonomy" id="796925"/>
    <lineage>
        <taxon>Eukaryota</taxon>
        <taxon>Fungi</taxon>
        <taxon>Fungi incertae sedis</taxon>
        <taxon>Zoopagomycota</taxon>
        <taxon>Entomophthoromycotina</taxon>
        <taxon>Entomophthoromycetes</taxon>
        <taxon>Entomophthorales</taxon>
        <taxon>Ancylistaceae</taxon>
        <taxon>Conidiobolus</taxon>
    </lineage>
</organism>
<dbReference type="EMBL" id="KQ964898">
    <property type="protein sequence ID" value="KXN65362.1"/>
    <property type="molecule type" value="Genomic_DNA"/>
</dbReference>
<dbReference type="Proteomes" id="UP000070444">
    <property type="component" value="Unassembled WGS sequence"/>
</dbReference>
<sequence>MRVRYIPRAIQLLKNSFFQITNLNIRLGYLQPLEMLIFLNGISAMQSLKKLKLRFELPPSHFSGGDHPFNFNIIFLSKLYNLESIEFESISKSESYLQMDLNQYEVLVEECPKLKCIGFRSDTKLKCFGEIGSEKLGLGDNWKLISTPRRYLLHKVMSQ</sequence>
<proteinExistence type="predicted"/>
<evidence type="ECO:0008006" key="3">
    <source>
        <dbReference type="Google" id="ProtNLM"/>
    </source>
</evidence>
<name>A0A137NRL3_CONC2</name>
<protein>
    <recommendedName>
        <fullName evidence="3">F-box domain-containing protein</fullName>
    </recommendedName>
</protein>
<keyword evidence="2" id="KW-1185">Reference proteome</keyword>
<reference evidence="1 2" key="1">
    <citation type="journal article" date="2015" name="Genome Biol. Evol.">
        <title>Phylogenomic analyses indicate that early fungi evolved digesting cell walls of algal ancestors of land plants.</title>
        <authorList>
            <person name="Chang Y."/>
            <person name="Wang S."/>
            <person name="Sekimoto S."/>
            <person name="Aerts A.L."/>
            <person name="Choi C."/>
            <person name="Clum A."/>
            <person name="LaButti K.M."/>
            <person name="Lindquist E.A."/>
            <person name="Yee Ngan C."/>
            <person name="Ohm R.A."/>
            <person name="Salamov A.A."/>
            <person name="Grigoriev I.V."/>
            <person name="Spatafora J.W."/>
            <person name="Berbee M.L."/>
        </authorList>
    </citation>
    <scope>NUCLEOTIDE SEQUENCE [LARGE SCALE GENOMIC DNA]</scope>
    <source>
        <strain evidence="1 2">NRRL 28638</strain>
    </source>
</reference>